<dbReference type="InterPro" id="IPR025721">
    <property type="entry name" value="Exosome_cplx_N_dom"/>
</dbReference>
<dbReference type="CDD" id="cd22525">
    <property type="entry name" value="KH-I_Rrp4_eukar"/>
    <property type="match status" value="1"/>
</dbReference>
<comment type="similarity">
    <text evidence="2">Belongs to the RRP4 family.</text>
</comment>
<comment type="subcellular location">
    <subcellularLocation>
        <location evidence="1">Nucleus</location>
    </subcellularLocation>
</comment>
<keyword evidence="4" id="KW-0271">Exosome</keyword>
<dbReference type="GO" id="GO:0071038">
    <property type="term" value="P:TRAMP-dependent tRNA surveillance pathway"/>
    <property type="evidence" value="ECO:0007669"/>
    <property type="project" value="TreeGrafter"/>
</dbReference>
<dbReference type="Gene3D" id="2.40.50.100">
    <property type="match status" value="1"/>
</dbReference>
<evidence type="ECO:0000259" key="8">
    <source>
        <dbReference type="Pfam" id="PF14382"/>
    </source>
</evidence>
<keyword evidence="5" id="KW-0694">RNA-binding</keyword>
<feature type="compositionally biased region" description="Polar residues" evidence="7">
    <location>
        <begin position="41"/>
        <end position="53"/>
    </location>
</feature>
<gene>
    <name evidence="10" type="primary">rrp4_1</name>
    <name evidence="10" type="ORF">LTR91_001781</name>
</gene>
<dbReference type="GO" id="GO:0000177">
    <property type="term" value="C:cytoplasmic exosome (RNase complex)"/>
    <property type="evidence" value="ECO:0007669"/>
    <property type="project" value="TreeGrafter"/>
</dbReference>
<name>A0AAN6R1I3_9PEZI</name>
<feature type="domain" description="Exosome complex component N-terminal" evidence="8">
    <location>
        <begin position="48"/>
        <end position="85"/>
    </location>
</feature>
<feature type="domain" description="RRP4 S1" evidence="9">
    <location>
        <begin position="97"/>
        <end position="169"/>
    </location>
</feature>
<dbReference type="GO" id="GO:0034475">
    <property type="term" value="P:U4 snRNA 3'-end processing"/>
    <property type="evidence" value="ECO:0007669"/>
    <property type="project" value="TreeGrafter"/>
</dbReference>
<dbReference type="GO" id="GO:0071051">
    <property type="term" value="P:poly(A)-dependent snoRNA 3'-end processing"/>
    <property type="evidence" value="ECO:0007669"/>
    <property type="project" value="TreeGrafter"/>
</dbReference>
<keyword evidence="6" id="KW-0539">Nucleus</keyword>
<dbReference type="GO" id="GO:0000467">
    <property type="term" value="P:exonucleolytic trimming to generate mature 3'-end of 5.8S rRNA from tricistronic rRNA transcript (SSU-rRNA, 5.8S rRNA, LSU-rRNA)"/>
    <property type="evidence" value="ECO:0007669"/>
    <property type="project" value="TreeGrafter"/>
</dbReference>
<keyword evidence="3" id="KW-0698">rRNA processing</keyword>
<evidence type="ECO:0000313" key="11">
    <source>
        <dbReference type="Proteomes" id="UP001175353"/>
    </source>
</evidence>
<dbReference type="EMBL" id="JAUJLE010000007">
    <property type="protein sequence ID" value="KAK1012538.1"/>
    <property type="molecule type" value="Genomic_DNA"/>
</dbReference>
<dbReference type="PANTHER" id="PTHR21321">
    <property type="entry name" value="PNAS-3 RELATED"/>
    <property type="match status" value="1"/>
</dbReference>
<dbReference type="InterPro" id="IPR048565">
    <property type="entry name" value="S1_RRP4"/>
</dbReference>
<dbReference type="Pfam" id="PF14382">
    <property type="entry name" value="ECR1_N"/>
    <property type="match status" value="1"/>
</dbReference>
<dbReference type="PANTHER" id="PTHR21321:SF4">
    <property type="entry name" value="EXOSOME COMPLEX COMPONENT RRP4"/>
    <property type="match status" value="1"/>
</dbReference>
<dbReference type="SUPFAM" id="SSF50249">
    <property type="entry name" value="Nucleic acid-binding proteins"/>
    <property type="match status" value="1"/>
</dbReference>
<evidence type="ECO:0000313" key="10">
    <source>
        <dbReference type="EMBL" id="KAK1012538.1"/>
    </source>
</evidence>
<dbReference type="GO" id="GO:0071035">
    <property type="term" value="P:nuclear polyadenylation-dependent rRNA catabolic process"/>
    <property type="evidence" value="ECO:0007669"/>
    <property type="project" value="TreeGrafter"/>
</dbReference>
<protein>
    <submittedName>
        <fullName evidence="10">Exosome complex component rrp4</fullName>
    </submittedName>
</protein>
<dbReference type="Gene3D" id="2.40.50.140">
    <property type="entry name" value="Nucleic acid-binding proteins"/>
    <property type="match status" value="1"/>
</dbReference>
<sequence>MAITILAPAPAAPAKCGARAYNGSANSDDEMDIDSLPPGHSHSNTMLTPGQTVTDDPQWMRGHGTFAETSGTAIRSTLAGTLQKTNKLLSIVPLRARYTPEIGDLVIGRIVEVQSRRWKVDVAAPLLAHLPLSSINLPGGVLRKRTSVDELNIRAFFGEGELLVAEVQSLFQDGSASLHTRSLKYGKLRNGYFMAVSGMGGGAGVVRAKRQIFTLQTARGGGEVDVLLGVNGYIWIARHDRSADGKAGDTEVGLNRLEETASTSMYSSQNDEIGAETRRAIGRVAGCIRSLVQGGVKVEEKTVRSAYEASLELDEQDGEQEYLGGDRASSIVEMVLGLRPPKLRSEPDKPLGQGLYVTLPPWEPSSEERWRKVKTGGRDGELAAIAVL</sequence>
<feature type="region of interest" description="Disordered" evidence="7">
    <location>
        <begin position="26"/>
        <end position="53"/>
    </location>
</feature>
<dbReference type="AlphaFoldDB" id="A0AAN6R1I3"/>
<evidence type="ECO:0000256" key="7">
    <source>
        <dbReference type="SAM" id="MobiDB-lite"/>
    </source>
</evidence>
<evidence type="ECO:0000256" key="5">
    <source>
        <dbReference type="ARBA" id="ARBA00022884"/>
    </source>
</evidence>
<dbReference type="InterPro" id="IPR026699">
    <property type="entry name" value="Exosome_RNA_bind1/RRP40/RRP4"/>
</dbReference>
<organism evidence="10 11">
    <name type="scientific">Friedmanniomyces endolithicus</name>
    <dbReference type="NCBI Taxonomy" id="329885"/>
    <lineage>
        <taxon>Eukaryota</taxon>
        <taxon>Fungi</taxon>
        <taxon>Dikarya</taxon>
        <taxon>Ascomycota</taxon>
        <taxon>Pezizomycotina</taxon>
        <taxon>Dothideomycetes</taxon>
        <taxon>Dothideomycetidae</taxon>
        <taxon>Mycosphaerellales</taxon>
        <taxon>Teratosphaeriaceae</taxon>
        <taxon>Friedmanniomyces</taxon>
    </lineage>
</organism>
<comment type="caution">
    <text evidence="10">The sequence shown here is derived from an EMBL/GenBank/DDBJ whole genome shotgun (WGS) entry which is preliminary data.</text>
</comment>
<dbReference type="Pfam" id="PF21266">
    <property type="entry name" value="S1_RRP4"/>
    <property type="match status" value="1"/>
</dbReference>
<accession>A0AAN6R1I3</accession>
<evidence type="ECO:0000256" key="3">
    <source>
        <dbReference type="ARBA" id="ARBA00022552"/>
    </source>
</evidence>
<dbReference type="GO" id="GO:0000176">
    <property type="term" value="C:nuclear exosome (RNase complex)"/>
    <property type="evidence" value="ECO:0007669"/>
    <property type="project" value="UniProtKB-ARBA"/>
</dbReference>
<evidence type="ECO:0000256" key="6">
    <source>
        <dbReference type="ARBA" id="ARBA00023242"/>
    </source>
</evidence>
<dbReference type="GO" id="GO:0071028">
    <property type="term" value="P:nuclear mRNA surveillance"/>
    <property type="evidence" value="ECO:0007669"/>
    <property type="project" value="UniProtKB-ARBA"/>
</dbReference>
<evidence type="ECO:0000259" key="9">
    <source>
        <dbReference type="Pfam" id="PF21266"/>
    </source>
</evidence>
<proteinExistence type="inferred from homology"/>
<dbReference type="SUPFAM" id="SSF110324">
    <property type="entry name" value="Ribosomal L27 protein-like"/>
    <property type="match status" value="1"/>
</dbReference>
<dbReference type="GO" id="GO:0003723">
    <property type="term" value="F:RNA binding"/>
    <property type="evidence" value="ECO:0007669"/>
    <property type="project" value="UniProtKB-KW"/>
</dbReference>
<reference evidence="10" key="1">
    <citation type="submission" date="2023-06" db="EMBL/GenBank/DDBJ databases">
        <title>Black Yeasts Isolated from many extreme environments.</title>
        <authorList>
            <person name="Coleine C."/>
            <person name="Stajich J.E."/>
            <person name="Selbmann L."/>
        </authorList>
    </citation>
    <scope>NUCLEOTIDE SEQUENCE</scope>
    <source>
        <strain evidence="10">CCFEE 5200</strain>
    </source>
</reference>
<keyword evidence="11" id="KW-1185">Reference proteome</keyword>
<dbReference type="GO" id="GO:0071034">
    <property type="term" value="P:CUT catabolic process"/>
    <property type="evidence" value="ECO:0007669"/>
    <property type="project" value="TreeGrafter"/>
</dbReference>
<dbReference type="InterPro" id="IPR012340">
    <property type="entry name" value="NA-bd_OB-fold"/>
</dbReference>
<evidence type="ECO:0000256" key="2">
    <source>
        <dbReference type="ARBA" id="ARBA00009155"/>
    </source>
</evidence>
<dbReference type="Proteomes" id="UP001175353">
    <property type="component" value="Unassembled WGS sequence"/>
</dbReference>
<dbReference type="InterPro" id="IPR036612">
    <property type="entry name" value="KH_dom_type_1_sf"/>
</dbReference>
<dbReference type="SUPFAM" id="SSF54791">
    <property type="entry name" value="Eukaryotic type KH-domain (KH-domain type I)"/>
    <property type="match status" value="1"/>
</dbReference>
<dbReference type="CDD" id="cd05789">
    <property type="entry name" value="S1_Rrp4"/>
    <property type="match status" value="1"/>
</dbReference>
<dbReference type="FunFam" id="2.40.50.140:FF:000038">
    <property type="entry name" value="Exosome complex component RRP4"/>
    <property type="match status" value="1"/>
</dbReference>
<evidence type="ECO:0000256" key="1">
    <source>
        <dbReference type="ARBA" id="ARBA00004123"/>
    </source>
</evidence>
<evidence type="ECO:0000256" key="4">
    <source>
        <dbReference type="ARBA" id="ARBA00022835"/>
    </source>
</evidence>